<evidence type="ECO:0000313" key="1">
    <source>
        <dbReference type="EMBL" id="KAH9677642.1"/>
    </source>
</evidence>
<evidence type="ECO:0000313" key="2">
    <source>
        <dbReference type="Proteomes" id="UP000829398"/>
    </source>
</evidence>
<comment type="caution">
    <text evidence="1">The sequence shown here is derived from an EMBL/GenBank/DDBJ whole genome shotgun (WGS) entry which is preliminary data.</text>
</comment>
<proteinExistence type="predicted"/>
<sequence>MASHLGGLIRDQNLNAHLNGASAGGKSTISKVPKKGALGGRKPLGDLSNSVNPTPNQSLKKQNSNVFSDNVIGASKSKIKIDGSKKKSFSRAPEKLQTSGRKALSDISNSGKSHLHEAPKKNFNPKLSVLTEEDLSAIAEEGYLHNHQECIKAQTKSMDIDELLRTVGLDKGFPKQAEPPQLSKVMDCPNTCFCFLLFQPASPPRYLELEELPEDQLHLSPWKYDQFSDLDSPPRCASPKSPNHYMLWKDHDEANFRLIESP</sequence>
<name>A0ACB8HSE0_CITSI</name>
<reference evidence="2" key="1">
    <citation type="journal article" date="2023" name="Hortic. Res.">
        <title>A chromosome-level phased genome enabling allele-level studies in sweet orange: a case study on citrus Huanglongbing tolerance.</title>
        <authorList>
            <person name="Wu B."/>
            <person name="Yu Q."/>
            <person name="Deng Z."/>
            <person name="Duan Y."/>
            <person name="Luo F."/>
            <person name="Gmitter F. Jr."/>
        </authorList>
    </citation>
    <scope>NUCLEOTIDE SEQUENCE [LARGE SCALE GENOMIC DNA]</scope>
    <source>
        <strain evidence="2">cv. Valencia</strain>
    </source>
</reference>
<keyword evidence="2" id="KW-1185">Reference proteome</keyword>
<dbReference type="EMBL" id="CM039178">
    <property type="protein sequence ID" value="KAH9677642.1"/>
    <property type="molecule type" value="Genomic_DNA"/>
</dbReference>
<accession>A0ACB8HSE0</accession>
<organism evidence="1 2">
    <name type="scientific">Citrus sinensis</name>
    <name type="common">Sweet orange</name>
    <name type="synonym">Citrus aurantium var. sinensis</name>
    <dbReference type="NCBI Taxonomy" id="2711"/>
    <lineage>
        <taxon>Eukaryota</taxon>
        <taxon>Viridiplantae</taxon>
        <taxon>Streptophyta</taxon>
        <taxon>Embryophyta</taxon>
        <taxon>Tracheophyta</taxon>
        <taxon>Spermatophyta</taxon>
        <taxon>Magnoliopsida</taxon>
        <taxon>eudicotyledons</taxon>
        <taxon>Gunneridae</taxon>
        <taxon>Pentapetalae</taxon>
        <taxon>rosids</taxon>
        <taxon>malvids</taxon>
        <taxon>Sapindales</taxon>
        <taxon>Rutaceae</taxon>
        <taxon>Aurantioideae</taxon>
        <taxon>Citrus</taxon>
    </lineage>
</organism>
<gene>
    <name evidence="1" type="ORF">KPL71_025438</name>
</gene>
<protein>
    <submittedName>
        <fullName evidence="1">Uncharacterized protein</fullName>
    </submittedName>
</protein>
<dbReference type="Proteomes" id="UP000829398">
    <property type="component" value="Chromosome 9"/>
</dbReference>